<dbReference type="STRING" id="284040.UK15_35820"/>
<feature type="transmembrane region" description="Helical" evidence="5">
    <location>
        <begin position="116"/>
        <end position="136"/>
    </location>
</feature>
<dbReference type="InterPro" id="IPR000537">
    <property type="entry name" value="UbiA_prenyltransferase"/>
</dbReference>
<feature type="transmembrane region" description="Helical" evidence="5">
    <location>
        <begin position="148"/>
        <end position="167"/>
    </location>
</feature>
<dbReference type="RefSeq" id="WP_031144121.1">
    <property type="nucleotide sequence ID" value="NZ_JYJH01000045.1"/>
</dbReference>
<accession>A0A0M2GCV0</accession>
<dbReference type="Pfam" id="PF01040">
    <property type="entry name" value="UbiA"/>
    <property type="match status" value="1"/>
</dbReference>
<keyword evidence="7" id="KW-1185">Reference proteome</keyword>
<reference evidence="7" key="1">
    <citation type="submission" date="2015-02" db="EMBL/GenBank/DDBJ databases">
        <authorList>
            <person name="Ju K.-S."/>
            <person name="Doroghazi J.R."/>
            <person name="Metcalf W."/>
        </authorList>
    </citation>
    <scope>NUCLEOTIDE SEQUENCE [LARGE SCALE GENOMIC DNA]</scope>
    <source>
        <strain evidence="7">NRRL B-16380</strain>
    </source>
</reference>
<name>A0A0M2GCV0_9ACTN</name>
<dbReference type="Gene3D" id="1.10.357.140">
    <property type="entry name" value="UbiA prenyltransferase"/>
    <property type="match status" value="1"/>
</dbReference>
<organism evidence="6 7">
    <name type="scientific">Streptomyces variegatus</name>
    <dbReference type="NCBI Taxonomy" id="284040"/>
    <lineage>
        <taxon>Bacteria</taxon>
        <taxon>Bacillati</taxon>
        <taxon>Actinomycetota</taxon>
        <taxon>Actinomycetes</taxon>
        <taxon>Kitasatosporales</taxon>
        <taxon>Streptomycetaceae</taxon>
        <taxon>Streptomyces</taxon>
    </lineage>
</organism>
<keyword evidence="4 5" id="KW-0472">Membrane</keyword>
<gene>
    <name evidence="6" type="ORF">UK15_35820</name>
</gene>
<feature type="transmembrane region" description="Helical" evidence="5">
    <location>
        <begin position="173"/>
        <end position="191"/>
    </location>
</feature>
<feature type="transmembrane region" description="Helical" evidence="5">
    <location>
        <begin position="299"/>
        <end position="326"/>
    </location>
</feature>
<evidence type="ECO:0000256" key="5">
    <source>
        <dbReference type="SAM" id="Phobius"/>
    </source>
</evidence>
<dbReference type="GO" id="GO:0016020">
    <property type="term" value="C:membrane"/>
    <property type="evidence" value="ECO:0007669"/>
    <property type="project" value="UniProtKB-SubCell"/>
</dbReference>
<evidence type="ECO:0008006" key="8">
    <source>
        <dbReference type="Google" id="ProtNLM"/>
    </source>
</evidence>
<feature type="transmembrane region" description="Helical" evidence="5">
    <location>
        <begin position="85"/>
        <end position="110"/>
    </location>
</feature>
<dbReference type="AlphaFoldDB" id="A0A0M2GCV0"/>
<feature type="transmembrane region" description="Helical" evidence="5">
    <location>
        <begin position="41"/>
        <end position="64"/>
    </location>
</feature>
<evidence type="ECO:0000313" key="7">
    <source>
        <dbReference type="Proteomes" id="UP000034786"/>
    </source>
</evidence>
<evidence type="ECO:0000256" key="3">
    <source>
        <dbReference type="ARBA" id="ARBA00022989"/>
    </source>
</evidence>
<dbReference type="PATRIC" id="fig|284040.3.peg.6376"/>
<protein>
    <recommendedName>
        <fullName evidence="8">Prenyltransferase</fullName>
    </recommendedName>
</protein>
<comment type="caution">
    <text evidence="6">The sequence shown here is derived from an EMBL/GenBank/DDBJ whole genome shotgun (WGS) entry which is preliminary data.</text>
</comment>
<feature type="transmembrane region" description="Helical" evidence="5">
    <location>
        <begin position="12"/>
        <end position="29"/>
    </location>
</feature>
<sequence>MRRDSGLRRYSRLTRIHAASAAAFVYPLGPLVAAGGDVSPALLIAVSALGVLGHTYGCTVNDLADLESDRRNPARQSSILVSGGISIHGARIALVVQLALAVMLTIYAAAVGESGWRFTIGMTALFASVTASNIYQKRRVAHPLVMDLLFGVNMGGPAVLCCAMTSSSDLTPAWLVAVAFGIHMVLLNVVAGNLKDLEHDRAVGDDTTALRLGVRLTDSGRVIPTPSYLLLLCMLLLGSVVSLLGLVLTAPSPGGHRAVASAVLLALQCMAGHTLWTLVRQARAVDPNGRERYLGLNFFSLMVACFLWAPVATAVVAVLTAVWLVLTRGLVTLPTREQEKIA</sequence>
<comment type="subcellular location">
    <subcellularLocation>
        <location evidence="1">Membrane</location>
        <topology evidence="1">Multi-pass membrane protein</topology>
    </subcellularLocation>
</comment>
<evidence type="ECO:0000256" key="2">
    <source>
        <dbReference type="ARBA" id="ARBA00022692"/>
    </source>
</evidence>
<evidence type="ECO:0000313" key="6">
    <source>
        <dbReference type="EMBL" id="KJK34508.1"/>
    </source>
</evidence>
<dbReference type="InterPro" id="IPR044878">
    <property type="entry name" value="UbiA_sf"/>
</dbReference>
<dbReference type="EMBL" id="JYJH01000045">
    <property type="protein sequence ID" value="KJK34508.1"/>
    <property type="molecule type" value="Genomic_DNA"/>
</dbReference>
<evidence type="ECO:0000256" key="1">
    <source>
        <dbReference type="ARBA" id="ARBA00004141"/>
    </source>
</evidence>
<keyword evidence="2 5" id="KW-0812">Transmembrane</keyword>
<dbReference type="GO" id="GO:0016765">
    <property type="term" value="F:transferase activity, transferring alkyl or aryl (other than methyl) groups"/>
    <property type="evidence" value="ECO:0007669"/>
    <property type="project" value="InterPro"/>
</dbReference>
<dbReference type="Proteomes" id="UP000034786">
    <property type="component" value="Unassembled WGS sequence"/>
</dbReference>
<evidence type="ECO:0000256" key="4">
    <source>
        <dbReference type="ARBA" id="ARBA00023136"/>
    </source>
</evidence>
<feature type="transmembrane region" description="Helical" evidence="5">
    <location>
        <begin position="228"/>
        <end position="252"/>
    </location>
</feature>
<proteinExistence type="predicted"/>
<feature type="transmembrane region" description="Helical" evidence="5">
    <location>
        <begin position="258"/>
        <end position="279"/>
    </location>
</feature>
<keyword evidence="3 5" id="KW-1133">Transmembrane helix</keyword>